<organism evidence="1 2">
    <name type="scientific">Hymenolepis diminuta</name>
    <name type="common">Rat tapeworm</name>
    <dbReference type="NCBI Taxonomy" id="6216"/>
    <lineage>
        <taxon>Eukaryota</taxon>
        <taxon>Metazoa</taxon>
        <taxon>Spiralia</taxon>
        <taxon>Lophotrochozoa</taxon>
        <taxon>Platyhelminthes</taxon>
        <taxon>Cestoda</taxon>
        <taxon>Eucestoda</taxon>
        <taxon>Cyclophyllidea</taxon>
        <taxon>Hymenolepididae</taxon>
        <taxon>Hymenolepis</taxon>
    </lineage>
</organism>
<dbReference type="Proteomes" id="UP000321570">
    <property type="component" value="Unassembled WGS sequence"/>
</dbReference>
<gene>
    <name evidence="1" type="ORF">WMSIL1_LOCUS13066</name>
</gene>
<protein>
    <submittedName>
        <fullName evidence="1">Uncharacterized protein</fullName>
    </submittedName>
</protein>
<keyword evidence="2" id="KW-1185">Reference proteome</keyword>
<sequence length="62" mass="6972">MGTITNEIEESSTLDFAQTSKKISTEKADLKISTFPAEYEFALSDKNPRTPTPWTDFKVSIN</sequence>
<evidence type="ECO:0000313" key="1">
    <source>
        <dbReference type="EMBL" id="VUZ55167.1"/>
    </source>
</evidence>
<accession>A0A564Z6M9</accession>
<dbReference type="AlphaFoldDB" id="A0A564Z6M9"/>
<proteinExistence type="predicted"/>
<evidence type="ECO:0000313" key="2">
    <source>
        <dbReference type="Proteomes" id="UP000321570"/>
    </source>
</evidence>
<name>A0A564Z6M9_HYMDI</name>
<reference evidence="1 2" key="1">
    <citation type="submission" date="2019-07" db="EMBL/GenBank/DDBJ databases">
        <authorList>
            <person name="Jastrzebski P J."/>
            <person name="Paukszto L."/>
            <person name="Jastrzebski P J."/>
        </authorList>
    </citation>
    <scope>NUCLEOTIDE SEQUENCE [LARGE SCALE GENOMIC DNA]</scope>
    <source>
        <strain evidence="1 2">WMS-il1</strain>
    </source>
</reference>
<dbReference type="EMBL" id="CABIJS010000688">
    <property type="protein sequence ID" value="VUZ55167.1"/>
    <property type="molecule type" value="Genomic_DNA"/>
</dbReference>